<sequence>MPEHHLIFGHFIVLKECIQALPRNTTMHVVVRHMARRFSNGVFCLNLWPFNMAVFIISDPVLASQVEAAFLDKPEAICTTMEVISGGPSLMTMYGNTWKKWRGLFNAGFAAGYVIGLAPAIADEVAVFCNLLQDRTKAGTMFQLEEYTLRFTFDVIGRVTLDARLHYQTQGSALADCLRRQVYWTPFGTTFNPFRRYLSPRPVVQKYNSYRMNQYLDEEIDKRGSIIEGGFQKMAKPQLRMFLYAGHDTKSSTLLYCFILLHRHQKFSPKSELNTTKFSALNPLSSIHKEVLRIFPPAATLREGRSDLVLVDDKDRQYPTRGCNIWVLDLAMHHCEDVFLKASRRALEWGPRSCIGQSLAQLELKVALVMKARMFDIAPAGGNMTVDGNRVYQAEMGGGGAHPVDGFPVRVTSRV</sequence>
<dbReference type="InterPro" id="IPR036396">
    <property type="entry name" value="Cyt_P450_sf"/>
</dbReference>
<evidence type="ECO:0000313" key="2">
    <source>
        <dbReference type="Proteomes" id="UP000244855"/>
    </source>
</evidence>
<dbReference type="PRINTS" id="PR00385">
    <property type="entry name" value="P450"/>
</dbReference>
<reference evidence="1 2" key="1">
    <citation type="journal article" date="2018" name="Sci. Rep.">
        <title>Comparative genomics provides insights into the lifestyle and reveals functional heterogeneity of dark septate endophytic fungi.</title>
        <authorList>
            <person name="Knapp D.G."/>
            <person name="Nemeth J.B."/>
            <person name="Barry K."/>
            <person name="Hainaut M."/>
            <person name="Henrissat B."/>
            <person name="Johnson J."/>
            <person name="Kuo A."/>
            <person name="Lim J.H.P."/>
            <person name="Lipzen A."/>
            <person name="Nolan M."/>
            <person name="Ohm R.A."/>
            <person name="Tamas L."/>
            <person name="Grigoriev I.V."/>
            <person name="Spatafora J.W."/>
            <person name="Nagy L.G."/>
            <person name="Kovacs G.M."/>
        </authorList>
    </citation>
    <scope>NUCLEOTIDE SEQUENCE [LARGE SCALE GENOMIC DNA]</scope>
    <source>
        <strain evidence="1 2">DSE2036</strain>
    </source>
</reference>
<protein>
    <submittedName>
        <fullName evidence="1">Cytochrome P450</fullName>
    </submittedName>
</protein>
<dbReference type="PANTHER" id="PTHR24305">
    <property type="entry name" value="CYTOCHROME P450"/>
    <property type="match status" value="1"/>
</dbReference>
<proteinExistence type="predicted"/>
<dbReference type="GO" id="GO:0016705">
    <property type="term" value="F:oxidoreductase activity, acting on paired donors, with incorporation or reduction of molecular oxygen"/>
    <property type="evidence" value="ECO:0007669"/>
    <property type="project" value="InterPro"/>
</dbReference>
<dbReference type="GO" id="GO:0005506">
    <property type="term" value="F:iron ion binding"/>
    <property type="evidence" value="ECO:0007669"/>
    <property type="project" value="InterPro"/>
</dbReference>
<dbReference type="PANTHER" id="PTHR24305:SF222">
    <property type="entry name" value="CYTOCHROME P450 MONOOXYGENASE STCS"/>
    <property type="match status" value="1"/>
</dbReference>
<gene>
    <name evidence="1" type="ORF">DM02DRAFT_644976</name>
</gene>
<accession>A0A2V1DDA3</accession>
<dbReference type="InterPro" id="IPR050121">
    <property type="entry name" value="Cytochrome_P450_monoxygenase"/>
</dbReference>
<dbReference type="SUPFAM" id="SSF48264">
    <property type="entry name" value="Cytochrome P450"/>
    <property type="match status" value="1"/>
</dbReference>
<dbReference type="STRING" id="97972.A0A2V1DDA3"/>
<dbReference type="OrthoDB" id="10029320at2759"/>
<keyword evidence="2" id="KW-1185">Reference proteome</keyword>
<dbReference type="GO" id="GO:0004497">
    <property type="term" value="F:monooxygenase activity"/>
    <property type="evidence" value="ECO:0007669"/>
    <property type="project" value="InterPro"/>
</dbReference>
<dbReference type="Gene3D" id="1.10.630.10">
    <property type="entry name" value="Cytochrome P450"/>
    <property type="match status" value="2"/>
</dbReference>
<evidence type="ECO:0000313" key="1">
    <source>
        <dbReference type="EMBL" id="PVH96080.1"/>
    </source>
</evidence>
<dbReference type="GO" id="GO:0020037">
    <property type="term" value="F:heme binding"/>
    <property type="evidence" value="ECO:0007669"/>
    <property type="project" value="InterPro"/>
</dbReference>
<dbReference type="AlphaFoldDB" id="A0A2V1DDA3"/>
<dbReference type="InterPro" id="IPR001128">
    <property type="entry name" value="Cyt_P450"/>
</dbReference>
<dbReference type="Proteomes" id="UP000244855">
    <property type="component" value="Unassembled WGS sequence"/>
</dbReference>
<organism evidence="1 2">
    <name type="scientific">Periconia macrospinosa</name>
    <dbReference type="NCBI Taxonomy" id="97972"/>
    <lineage>
        <taxon>Eukaryota</taxon>
        <taxon>Fungi</taxon>
        <taxon>Dikarya</taxon>
        <taxon>Ascomycota</taxon>
        <taxon>Pezizomycotina</taxon>
        <taxon>Dothideomycetes</taxon>
        <taxon>Pleosporomycetidae</taxon>
        <taxon>Pleosporales</taxon>
        <taxon>Massarineae</taxon>
        <taxon>Periconiaceae</taxon>
        <taxon>Periconia</taxon>
    </lineage>
</organism>
<name>A0A2V1DDA3_9PLEO</name>
<dbReference type="EMBL" id="KZ805475">
    <property type="protein sequence ID" value="PVH96080.1"/>
    <property type="molecule type" value="Genomic_DNA"/>
</dbReference>
<dbReference type="Pfam" id="PF00067">
    <property type="entry name" value="p450"/>
    <property type="match status" value="1"/>
</dbReference>